<comment type="catalytic activity">
    <reaction evidence="9">
        <text>L-threonyl-[protein] + ATP = O-phospho-L-threonyl-[protein] + ADP + H(+)</text>
        <dbReference type="Rhea" id="RHEA:46608"/>
        <dbReference type="Rhea" id="RHEA-COMP:11060"/>
        <dbReference type="Rhea" id="RHEA-COMP:11605"/>
        <dbReference type="ChEBI" id="CHEBI:15378"/>
        <dbReference type="ChEBI" id="CHEBI:30013"/>
        <dbReference type="ChEBI" id="CHEBI:30616"/>
        <dbReference type="ChEBI" id="CHEBI:61977"/>
        <dbReference type="ChEBI" id="CHEBI:456216"/>
        <dbReference type="EC" id="2.7.11.1"/>
    </reaction>
</comment>
<feature type="binding site" evidence="11">
    <location>
        <position position="125"/>
    </location>
    <ligand>
        <name>ATP</name>
        <dbReference type="ChEBI" id="CHEBI:30616"/>
    </ligand>
</feature>
<dbReference type="PANTHER" id="PTHR45621">
    <property type="entry name" value="OS01G0588500 PROTEIN-RELATED"/>
    <property type="match status" value="1"/>
</dbReference>
<dbReference type="Gramene" id="KVI06401">
    <property type="protein sequence ID" value="KVI06401"/>
    <property type="gene ID" value="Ccrd_015255"/>
</dbReference>
<evidence type="ECO:0000259" key="14">
    <source>
        <dbReference type="PROSITE" id="PS50011"/>
    </source>
</evidence>
<dbReference type="GO" id="GO:0004674">
    <property type="term" value="F:protein serine/threonine kinase activity"/>
    <property type="evidence" value="ECO:0007669"/>
    <property type="project" value="UniProtKB-KW"/>
</dbReference>
<dbReference type="InterPro" id="IPR000719">
    <property type="entry name" value="Prot_kinase_dom"/>
</dbReference>
<proteinExistence type="inferred from homology"/>
<dbReference type="STRING" id="59895.A0A103YC65"/>
<evidence type="ECO:0000256" key="1">
    <source>
        <dbReference type="ARBA" id="ARBA00004236"/>
    </source>
</evidence>
<feature type="compositionally biased region" description="Low complexity" evidence="13">
    <location>
        <begin position="419"/>
        <end position="429"/>
    </location>
</feature>
<keyword evidence="6 11" id="KW-0547">Nucleotide-binding</keyword>
<protein>
    <recommendedName>
        <fullName evidence="2">non-specific serine/threonine protein kinase</fullName>
        <ecNumber evidence="2">2.7.11.1</ecNumber>
    </recommendedName>
</protein>
<evidence type="ECO:0000256" key="8">
    <source>
        <dbReference type="ARBA" id="ARBA00022840"/>
    </source>
</evidence>
<reference evidence="15 16" key="1">
    <citation type="journal article" date="2016" name="Sci. Rep.">
        <title>The genome sequence of the outbreeding globe artichoke constructed de novo incorporating a phase-aware low-pass sequencing strategy of F1 progeny.</title>
        <authorList>
            <person name="Scaglione D."/>
            <person name="Reyes-Chin-Wo S."/>
            <person name="Acquadro A."/>
            <person name="Froenicke L."/>
            <person name="Portis E."/>
            <person name="Beitel C."/>
            <person name="Tirone M."/>
            <person name="Mauro R."/>
            <person name="Lo Monaco A."/>
            <person name="Mauromicale G."/>
            <person name="Faccioli P."/>
            <person name="Cattivelli L."/>
            <person name="Rieseberg L."/>
            <person name="Michelmore R."/>
            <person name="Lanteri S."/>
        </authorList>
    </citation>
    <scope>NUCLEOTIDE SEQUENCE [LARGE SCALE GENOMIC DNA]</scope>
    <source>
        <strain evidence="15">2C</strain>
    </source>
</reference>
<dbReference type="Proteomes" id="UP000243975">
    <property type="component" value="Unassembled WGS sequence"/>
</dbReference>
<dbReference type="PROSITE" id="PS50011">
    <property type="entry name" value="PROTEIN_KINASE_DOM"/>
    <property type="match status" value="1"/>
</dbReference>
<evidence type="ECO:0000256" key="7">
    <source>
        <dbReference type="ARBA" id="ARBA00022777"/>
    </source>
</evidence>
<sequence>MGNCFGNRTNDVKHCSNYVQPHTAGGAKEPYRSNSIKKLSHPLPPPPQHIYPQKLPSPRHETEMILFSPHLKSFTFNELRNATRNFFPNYLLGEGGFGYVYKGWLNKETLTPVEPRCGIAVAIKKLKPEGFQGHKEWLSEITYLGRLQHPNLVNLFGFCCEGKNRLLVYEFMPRGSLENHLFRRTFDHLLPDLLDFSHYTIFNLFVTPISCPYNYTCPISGGAQPLSWALRVKIAVDAARGLAFLHASESKIIYRDFKSSNILLNMDYSAKLSDFGLAKDGPTGDRTHVSTRVIGTEGYAAPEYMATGRLTTKCDVYSFGIVLLEIITGRRVIDRKQVSEEQKLLEWVKPQLRDPKKLFRIMDTKLEGRYPRKGAYVVANLALQCCHSEAKYRPHMSEVLSILERVPCGRPDHHQNRISSPRSESSGHSPYDMSQSHGSPVQWSLQGSPVQWSLQGSPLMPPRS</sequence>
<dbReference type="GO" id="GO:0005886">
    <property type="term" value="C:plasma membrane"/>
    <property type="evidence" value="ECO:0007669"/>
    <property type="project" value="UniProtKB-SubCell"/>
</dbReference>
<comment type="caution">
    <text evidence="15">The sequence shown here is derived from an EMBL/GenBank/DDBJ whole genome shotgun (WGS) entry which is preliminary data.</text>
</comment>
<comment type="subcellular location">
    <subcellularLocation>
        <location evidence="1">Cell membrane</location>
    </subcellularLocation>
</comment>
<dbReference type="FunFam" id="1.10.510.10:FF:000095">
    <property type="entry name" value="protein STRUBBELIG-RECEPTOR FAMILY 8"/>
    <property type="match status" value="1"/>
</dbReference>
<evidence type="ECO:0000256" key="5">
    <source>
        <dbReference type="ARBA" id="ARBA00022679"/>
    </source>
</evidence>
<feature type="compositionally biased region" description="Polar residues" evidence="13">
    <location>
        <begin position="432"/>
        <end position="444"/>
    </location>
</feature>
<feature type="domain" description="Protein kinase" evidence="14">
    <location>
        <begin position="86"/>
        <end position="406"/>
    </location>
</feature>
<evidence type="ECO:0000313" key="16">
    <source>
        <dbReference type="Proteomes" id="UP000243975"/>
    </source>
</evidence>
<keyword evidence="4 12" id="KW-0723">Serine/threonine-protein kinase</keyword>
<keyword evidence="3" id="KW-1003">Cell membrane</keyword>
<dbReference type="GO" id="GO:0005524">
    <property type="term" value="F:ATP binding"/>
    <property type="evidence" value="ECO:0007669"/>
    <property type="project" value="UniProtKB-UniRule"/>
</dbReference>
<evidence type="ECO:0000256" key="6">
    <source>
        <dbReference type="ARBA" id="ARBA00022741"/>
    </source>
</evidence>
<dbReference type="SUPFAM" id="SSF56112">
    <property type="entry name" value="Protein kinase-like (PK-like)"/>
    <property type="match status" value="1"/>
</dbReference>
<evidence type="ECO:0000256" key="2">
    <source>
        <dbReference type="ARBA" id="ARBA00012513"/>
    </source>
</evidence>
<evidence type="ECO:0000256" key="13">
    <source>
        <dbReference type="SAM" id="MobiDB-lite"/>
    </source>
</evidence>
<dbReference type="EMBL" id="LEKV01001831">
    <property type="protein sequence ID" value="KVI06401.1"/>
    <property type="molecule type" value="Genomic_DNA"/>
</dbReference>
<accession>A0A103YC65</accession>
<evidence type="ECO:0000313" key="15">
    <source>
        <dbReference type="EMBL" id="KVI06401.1"/>
    </source>
</evidence>
<evidence type="ECO:0000256" key="3">
    <source>
        <dbReference type="ARBA" id="ARBA00022475"/>
    </source>
</evidence>
<dbReference type="FunFam" id="3.30.200.20:FF:000228">
    <property type="entry name" value="Serine/threonine-protein kinase BIK1"/>
    <property type="match status" value="1"/>
</dbReference>
<dbReference type="Gene3D" id="3.30.200.20">
    <property type="entry name" value="Phosphorylase Kinase, domain 1"/>
    <property type="match status" value="1"/>
</dbReference>
<dbReference type="AlphaFoldDB" id="A0A103YC65"/>
<dbReference type="OMA" id="GHKEWLR"/>
<dbReference type="InterPro" id="IPR011009">
    <property type="entry name" value="Kinase-like_dom_sf"/>
</dbReference>
<dbReference type="EC" id="2.7.11.1" evidence="2"/>
<dbReference type="InterPro" id="IPR050823">
    <property type="entry name" value="Plant_Ser_Thr_Prot_Kinase"/>
</dbReference>
<dbReference type="InterPro" id="IPR017441">
    <property type="entry name" value="Protein_kinase_ATP_BS"/>
</dbReference>
<keyword evidence="5" id="KW-0808">Transferase</keyword>
<organism evidence="15 16">
    <name type="scientific">Cynara cardunculus var. scolymus</name>
    <name type="common">Globe artichoke</name>
    <name type="synonym">Cynara scolymus</name>
    <dbReference type="NCBI Taxonomy" id="59895"/>
    <lineage>
        <taxon>Eukaryota</taxon>
        <taxon>Viridiplantae</taxon>
        <taxon>Streptophyta</taxon>
        <taxon>Embryophyta</taxon>
        <taxon>Tracheophyta</taxon>
        <taxon>Spermatophyta</taxon>
        <taxon>Magnoliopsida</taxon>
        <taxon>eudicotyledons</taxon>
        <taxon>Gunneridae</taxon>
        <taxon>Pentapetalae</taxon>
        <taxon>asterids</taxon>
        <taxon>campanulids</taxon>
        <taxon>Asterales</taxon>
        <taxon>Asteraceae</taxon>
        <taxon>Carduoideae</taxon>
        <taxon>Cardueae</taxon>
        <taxon>Carduinae</taxon>
        <taxon>Cynara</taxon>
    </lineage>
</organism>
<dbReference type="CDD" id="cd14066">
    <property type="entry name" value="STKc_IRAK"/>
    <property type="match status" value="1"/>
</dbReference>
<keyword evidence="16" id="KW-1185">Reference proteome</keyword>
<comment type="catalytic activity">
    <reaction evidence="10">
        <text>L-seryl-[protein] + ATP = O-phospho-L-seryl-[protein] + ADP + H(+)</text>
        <dbReference type="Rhea" id="RHEA:17989"/>
        <dbReference type="Rhea" id="RHEA-COMP:9863"/>
        <dbReference type="Rhea" id="RHEA-COMP:11604"/>
        <dbReference type="ChEBI" id="CHEBI:15378"/>
        <dbReference type="ChEBI" id="CHEBI:29999"/>
        <dbReference type="ChEBI" id="CHEBI:30616"/>
        <dbReference type="ChEBI" id="CHEBI:83421"/>
        <dbReference type="ChEBI" id="CHEBI:456216"/>
        <dbReference type="EC" id="2.7.11.1"/>
    </reaction>
</comment>
<evidence type="ECO:0000256" key="4">
    <source>
        <dbReference type="ARBA" id="ARBA00022527"/>
    </source>
</evidence>
<feature type="region of interest" description="Disordered" evidence="13">
    <location>
        <begin position="411"/>
        <end position="444"/>
    </location>
</feature>
<evidence type="ECO:0000256" key="9">
    <source>
        <dbReference type="ARBA" id="ARBA00047899"/>
    </source>
</evidence>
<name>A0A103YC65_CYNCS</name>
<evidence type="ECO:0000256" key="12">
    <source>
        <dbReference type="RuleBase" id="RU000304"/>
    </source>
</evidence>
<dbReference type="Gene3D" id="1.10.510.10">
    <property type="entry name" value="Transferase(Phosphotransferase) domain 1"/>
    <property type="match status" value="1"/>
</dbReference>
<keyword evidence="3" id="KW-0472">Membrane</keyword>
<evidence type="ECO:0000256" key="11">
    <source>
        <dbReference type="PROSITE-ProRule" id="PRU10141"/>
    </source>
</evidence>
<dbReference type="InterPro" id="IPR001245">
    <property type="entry name" value="Ser-Thr/Tyr_kinase_cat_dom"/>
</dbReference>
<dbReference type="InterPro" id="IPR008271">
    <property type="entry name" value="Ser/Thr_kinase_AS"/>
</dbReference>
<evidence type="ECO:0000256" key="10">
    <source>
        <dbReference type="ARBA" id="ARBA00048679"/>
    </source>
</evidence>
<dbReference type="PROSITE" id="PS00107">
    <property type="entry name" value="PROTEIN_KINASE_ATP"/>
    <property type="match status" value="1"/>
</dbReference>
<gene>
    <name evidence="15" type="ORF">Ccrd_015255</name>
</gene>
<keyword evidence="7" id="KW-0418">Kinase</keyword>
<dbReference type="Pfam" id="PF07714">
    <property type="entry name" value="PK_Tyr_Ser-Thr"/>
    <property type="match status" value="1"/>
</dbReference>
<comment type="similarity">
    <text evidence="12">Belongs to the protein kinase superfamily.</text>
</comment>
<dbReference type="PROSITE" id="PS00108">
    <property type="entry name" value="PROTEIN_KINASE_ST"/>
    <property type="match status" value="1"/>
</dbReference>
<keyword evidence="8 11" id="KW-0067">ATP-binding</keyword>